<dbReference type="GO" id="GO:0043005">
    <property type="term" value="C:neuron projection"/>
    <property type="evidence" value="ECO:0007669"/>
    <property type="project" value="TreeGrafter"/>
</dbReference>
<dbReference type="Pfam" id="PF00755">
    <property type="entry name" value="Carn_acyltransf"/>
    <property type="match status" value="1"/>
</dbReference>
<evidence type="ECO:0000313" key="6">
    <source>
        <dbReference type="RefSeq" id="XP_033180753.1"/>
    </source>
</evidence>
<dbReference type="PANTHER" id="PTHR22589">
    <property type="entry name" value="CARNITINE O-ACYLTRANSFERASE"/>
    <property type="match status" value="1"/>
</dbReference>
<sequence>MANSREESGLEIEQVKSKDGKTMQPLCMAQHYQMYRIYRRPGSNSDEQVILDRTTSGNHIIVAHHNQFYSVPVRASDRGRITEAELVQQILKIMATKADPRTPPVGILTTMKRPAWAKAREELLRHEQNRHNLELLERCLCVVCIDDDVLPTTFNNPLNKEDRWIGDRDYANVLHHVLHGGGSRHLGANRWFDKTFHAILGKDGMWGMNYEHSAGEGPAIFITFEELTEKVDAMSPPEETTVPSHLPAPEKLEWHLSEQSLSDIQDAMISFDA</sequence>
<dbReference type="GO" id="GO:0007274">
    <property type="term" value="P:neuromuscular synaptic transmission"/>
    <property type="evidence" value="ECO:0007669"/>
    <property type="project" value="TreeGrafter"/>
</dbReference>
<dbReference type="GO" id="GO:0005737">
    <property type="term" value="C:cytoplasm"/>
    <property type="evidence" value="ECO:0007669"/>
    <property type="project" value="TreeGrafter"/>
</dbReference>
<feature type="region of interest" description="Disordered" evidence="3">
    <location>
        <begin position="1"/>
        <end position="21"/>
    </location>
</feature>
<evidence type="ECO:0000313" key="5">
    <source>
        <dbReference type="Proteomes" id="UP000515180"/>
    </source>
</evidence>
<dbReference type="Proteomes" id="UP000515180">
    <property type="component" value="Unplaced"/>
</dbReference>
<name>A0A6P8LF79_BOMIM</name>
<evidence type="ECO:0000259" key="4">
    <source>
        <dbReference type="Pfam" id="PF00755"/>
    </source>
</evidence>
<dbReference type="GO" id="GO:0008292">
    <property type="term" value="P:acetylcholine biosynthetic process"/>
    <property type="evidence" value="ECO:0007669"/>
    <property type="project" value="TreeGrafter"/>
</dbReference>
<dbReference type="RefSeq" id="XP_033180753.1">
    <property type="nucleotide sequence ID" value="XM_033324862.1"/>
</dbReference>
<keyword evidence="1" id="KW-0012">Acyltransferase</keyword>
<dbReference type="InterPro" id="IPR039551">
    <property type="entry name" value="Cho/carn_acyl_trans"/>
</dbReference>
<organism evidence="5 6">
    <name type="scientific">Bombus impatiens</name>
    <name type="common">Bumblebee</name>
    <dbReference type="NCBI Taxonomy" id="132113"/>
    <lineage>
        <taxon>Eukaryota</taxon>
        <taxon>Metazoa</taxon>
        <taxon>Ecdysozoa</taxon>
        <taxon>Arthropoda</taxon>
        <taxon>Hexapoda</taxon>
        <taxon>Insecta</taxon>
        <taxon>Pterygota</taxon>
        <taxon>Neoptera</taxon>
        <taxon>Endopterygota</taxon>
        <taxon>Hymenoptera</taxon>
        <taxon>Apocrita</taxon>
        <taxon>Aculeata</taxon>
        <taxon>Apoidea</taxon>
        <taxon>Anthophila</taxon>
        <taxon>Apidae</taxon>
        <taxon>Bombus</taxon>
        <taxon>Pyrobombus</taxon>
    </lineage>
</organism>
<feature type="active site" description="Proton acceptor" evidence="2">
    <location>
        <position position="212"/>
    </location>
</feature>
<evidence type="ECO:0000256" key="3">
    <source>
        <dbReference type="SAM" id="MobiDB-lite"/>
    </source>
</evidence>
<feature type="domain" description="Choline/carnitine acyltransferase" evidence="4">
    <location>
        <begin position="18"/>
        <end position="272"/>
    </location>
</feature>
<dbReference type="AlphaFoldDB" id="A0A6P8LF79"/>
<proteinExistence type="predicted"/>
<dbReference type="GO" id="GO:0045202">
    <property type="term" value="C:synapse"/>
    <property type="evidence" value="ECO:0007669"/>
    <property type="project" value="GOC"/>
</dbReference>
<keyword evidence="1" id="KW-0808">Transferase</keyword>
<protein>
    <submittedName>
        <fullName evidence="6">Choline O-acetyltransferase</fullName>
    </submittedName>
</protein>
<dbReference type="PANTHER" id="PTHR22589:SF14">
    <property type="entry name" value="CHOLINE O-ACETYLTRANSFERASE"/>
    <property type="match status" value="1"/>
</dbReference>
<dbReference type="GO" id="GO:0004102">
    <property type="term" value="F:choline O-acetyltransferase activity"/>
    <property type="evidence" value="ECO:0007669"/>
    <property type="project" value="TreeGrafter"/>
</dbReference>
<evidence type="ECO:0000256" key="2">
    <source>
        <dbReference type="PIRSR" id="PIRSR600542-1"/>
    </source>
</evidence>
<accession>A0A6P8LF79</accession>
<dbReference type="GeneID" id="100746556"/>
<gene>
    <name evidence="6" type="primary">LOC100746556</name>
</gene>
<dbReference type="SUPFAM" id="SSF52777">
    <property type="entry name" value="CoA-dependent acyltransferases"/>
    <property type="match status" value="1"/>
</dbReference>
<dbReference type="OrthoDB" id="240216at2759"/>
<reference evidence="6" key="1">
    <citation type="submission" date="2025-08" db="UniProtKB">
        <authorList>
            <consortium name="RefSeq"/>
        </authorList>
    </citation>
    <scope>IDENTIFICATION</scope>
</reference>
<dbReference type="InterPro" id="IPR042231">
    <property type="entry name" value="Cho/carn_acyl_trans_2"/>
</dbReference>
<keyword evidence="5" id="KW-1185">Reference proteome</keyword>
<evidence type="ECO:0000256" key="1">
    <source>
        <dbReference type="ARBA" id="ARBA00023315"/>
    </source>
</evidence>
<dbReference type="InterPro" id="IPR000542">
    <property type="entry name" value="Carn_acyl_trans"/>
</dbReference>
<dbReference type="Gene3D" id="3.30.559.70">
    <property type="entry name" value="Choline/Carnitine o-acyltransferase, domain 2"/>
    <property type="match status" value="1"/>
</dbReference>